<dbReference type="Gene3D" id="3.40.50.300">
    <property type="entry name" value="P-loop containing nucleotide triphosphate hydrolases"/>
    <property type="match status" value="1"/>
</dbReference>
<dbReference type="RefSeq" id="XP_018689052.1">
    <property type="nucleotide sequence ID" value="XM_018841343.1"/>
</dbReference>
<comment type="caution">
    <text evidence="2">The sequence shown here is derived from an EMBL/GenBank/DDBJ whole genome shotgun (WGS) entry which is preliminary data.</text>
</comment>
<evidence type="ECO:0000259" key="1">
    <source>
        <dbReference type="Pfam" id="PF00931"/>
    </source>
</evidence>
<accession>A0A178Z9F6</accession>
<organism evidence="2 3">
    <name type="scientific">Fonsecaea erecta</name>
    <dbReference type="NCBI Taxonomy" id="1367422"/>
    <lineage>
        <taxon>Eukaryota</taxon>
        <taxon>Fungi</taxon>
        <taxon>Dikarya</taxon>
        <taxon>Ascomycota</taxon>
        <taxon>Pezizomycotina</taxon>
        <taxon>Eurotiomycetes</taxon>
        <taxon>Chaetothyriomycetidae</taxon>
        <taxon>Chaetothyriales</taxon>
        <taxon>Herpotrichiellaceae</taxon>
        <taxon>Fonsecaea</taxon>
    </lineage>
</organism>
<dbReference type="SUPFAM" id="SSF48452">
    <property type="entry name" value="TPR-like"/>
    <property type="match status" value="2"/>
</dbReference>
<dbReference type="EMBL" id="LVYI01000010">
    <property type="protein sequence ID" value="OAP55685.1"/>
    <property type="molecule type" value="Genomic_DNA"/>
</dbReference>
<dbReference type="GO" id="GO:0043531">
    <property type="term" value="F:ADP binding"/>
    <property type="evidence" value="ECO:0007669"/>
    <property type="project" value="InterPro"/>
</dbReference>
<dbReference type="Pfam" id="PF13374">
    <property type="entry name" value="TPR_10"/>
    <property type="match status" value="3"/>
</dbReference>
<dbReference type="InterPro" id="IPR002182">
    <property type="entry name" value="NB-ARC"/>
</dbReference>
<reference evidence="2 3" key="1">
    <citation type="submission" date="2016-04" db="EMBL/GenBank/DDBJ databases">
        <title>Draft genome of Fonsecaea erecta CBS 125763.</title>
        <authorList>
            <person name="Weiss V.A."/>
            <person name="Vicente V.A."/>
            <person name="Raittz R.T."/>
            <person name="Moreno L.F."/>
            <person name="De Souza E.M."/>
            <person name="Pedrosa F.O."/>
            <person name="Steffens M.B."/>
            <person name="Faoro H."/>
            <person name="Tadra-Sfeir M.Z."/>
            <person name="Najafzadeh M.J."/>
            <person name="Felipe M.S."/>
            <person name="Teixeira M."/>
            <person name="Sun J."/>
            <person name="Xi L."/>
            <person name="Gomes R."/>
            <person name="De Azevedo C.M."/>
            <person name="Salgado C.G."/>
            <person name="Da Silva M.B."/>
            <person name="Nascimento M.F."/>
            <person name="Queiroz-Telles F."/>
            <person name="Attili D.S."/>
            <person name="Gorbushina A."/>
        </authorList>
    </citation>
    <scope>NUCLEOTIDE SEQUENCE [LARGE SCALE GENOMIC DNA]</scope>
    <source>
        <strain evidence="2 3">CBS 125763</strain>
    </source>
</reference>
<dbReference type="SUPFAM" id="SSF52540">
    <property type="entry name" value="P-loop containing nucleoside triphosphate hydrolases"/>
    <property type="match status" value="1"/>
</dbReference>
<dbReference type="PANTHER" id="PTHR46082">
    <property type="entry name" value="ATP/GTP-BINDING PROTEIN-RELATED"/>
    <property type="match status" value="1"/>
</dbReference>
<dbReference type="Proteomes" id="UP000078343">
    <property type="component" value="Unassembled WGS sequence"/>
</dbReference>
<evidence type="ECO:0000313" key="3">
    <source>
        <dbReference type="Proteomes" id="UP000078343"/>
    </source>
</evidence>
<protein>
    <recommendedName>
        <fullName evidence="1">NB-ARC domain-containing protein</fullName>
    </recommendedName>
</protein>
<proteinExistence type="predicted"/>
<dbReference type="InterPro" id="IPR011990">
    <property type="entry name" value="TPR-like_helical_dom_sf"/>
</dbReference>
<dbReference type="InterPro" id="IPR027417">
    <property type="entry name" value="P-loop_NTPase"/>
</dbReference>
<dbReference type="AlphaFoldDB" id="A0A178Z9F6"/>
<keyword evidence="3" id="KW-1185">Reference proteome</keyword>
<dbReference type="OrthoDB" id="5986190at2759"/>
<feature type="domain" description="NB-ARC" evidence="1">
    <location>
        <begin position="76"/>
        <end position="247"/>
    </location>
</feature>
<evidence type="ECO:0000313" key="2">
    <source>
        <dbReference type="EMBL" id="OAP55685.1"/>
    </source>
</evidence>
<dbReference type="STRING" id="1367422.A0A178Z9F6"/>
<sequence length="672" mass="75746">MSSTAAIRPLPSSVHQEGSQFGDTHVSGGVLVQGNVVGGLTINATASARANYVGHYAHSSLHPVKTFVERPKLREQIRQQLARDGNETVQDYKSRILAIWGLGGMGKTQLVLDYLQRYRSDYNATFWIEAGQKSTIERDFVNIHRLLFDVPLSARESGQDRLAEAVQRVKSWFSHRHERWLFVFDGVDSVDDPDDREYVDLLEFIPGSSTVDIIIISRSKTVEDRATLGGVKVGEMDHEQAVELFYKTSQLTAPLKETSGKVKEIVEELGCLALAVSLAGTYVRETPRLRSNVGAYLVEYRQRRRELLQRKPTKLVHQYSESVLTTWETSFRAVQEQYSAAAHLLTMLAFLSNDDIYLDLFGLEPHDPGHQDPHARIWRNLFFPKMQLDLYVVEESFRILDRYSLVHWQEDQESYSMHRLVHAWGYDRLSPVEQENLSVGSVDFIEEAISRCGATPQNRLRLAPHIMTCFGVVSSVTTERAYWEEIVSAVQRMGSFINELGRWSDVRLIELFVLETLKGLYGKEHPSTISAMNNLASTLGEQGQLEVAAQIQKEVVEKMRRILGEEHPDTISAIGNLASTLGEQGQLEAAAQMKKEVVEKRRRILGEEHPSTISAMNNLASTLGDQGRLEEAALILTQTVTLMKKSLGEGHHWTVIAKSNLARVLHSQGELD</sequence>
<dbReference type="PANTHER" id="PTHR46082:SF6">
    <property type="entry name" value="AAA+ ATPASE DOMAIN-CONTAINING PROTEIN-RELATED"/>
    <property type="match status" value="1"/>
</dbReference>
<gene>
    <name evidence="2" type="ORF">AYL99_09837</name>
</gene>
<dbReference type="GeneID" id="30014005"/>
<dbReference type="Pfam" id="PF00931">
    <property type="entry name" value="NB-ARC"/>
    <property type="match status" value="1"/>
</dbReference>
<dbReference type="InterPro" id="IPR053137">
    <property type="entry name" value="NLR-like"/>
</dbReference>
<name>A0A178Z9F6_9EURO</name>
<dbReference type="Gene3D" id="1.25.40.10">
    <property type="entry name" value="Tetratricopeptide repeat domain"/>
    <property type="match status" value="1"/>
</dbReference>